<keyword evidence="2" id="KW-0812">Transmembrane</keyword>
<protein>
    <recommendedName>
        <fullName evidence="5">Nematode cuticle collagen N-terminal domain-containing protein</fullName>
    </recommendedName>
</protein>
<feature type="region of interest" description="Disordered" evidence="1">
    <location>
        <begin position="66"/>
        <end position="128"/>
    </location>
</feature>
<keyword evidence="2" id="KW-1133">Transmembrane helix</keyword>
<comment type="caution">
    <text evidence="3">The sequence shown here is derived from an EMBL/GenBank/DDBJ whole genome shotgun (WGS) entry which is preliminary data.</text>
</comment>
<keyword evidence="4" id="KW-1185">Reference proteome</keyword>
<reference evidence="3 4" key="1">
    <citation type="journal article" date="2021" name="Elife">
        <title>Chloroplast acquisition without the gene transfer in kleptoplastic sea slugs, Plakobranchus ocellatus.</title>
        <authorList>
            <person name="Maeda T."/>
            <person name="Takahashi S."/>
            <person name="Yoshida T."/>
            <person name="Shimamura S."/>
            <person name="Takaki Y."/>
            <person name="Nagai Y."/>
            <person name="Toyoda A."/>
            <person name="Suzuki Y."/>
            <person name="Arimoto A."/>
            <person name="Ishii H."/>
            <person name="Satoh N."/>
            <person name="Nishiyama T."/>
            <person name="Hasebe M."/>
            <person name="Maruyama T."/>
            <person name="Minagawa J."/>
            <person name="Obokata J."/>
            <person name="Shigenobu S."/>
        </authorList>
    </citation>
    <scope>NUCLEOTIDE SEQUENCE [LARGE SCALE GENOMIC DNA]</scope>
</reference>
<feature type="compositionally biased region" description="Polar residues" evidence="1">
    <location>
        <begin position="118"/>
        <end position="128"/>
    </location>
</feature>
<dbReference type="AlphaFoldDB" id="A0AAV4G6F1"/>
<dbReference type="EMBL" id="BMAT01011845">
    <property type="protein sequence ID" value="GFR80256.1"/>
    <property type="molecule type" value="Genomic_DNA"/>
</dbReference>
<dbReference type="Proteomes" id="UP000762676">
    <property type="component" value="Unassembled WGS sequence"/>
</dbReference>
<evidence type="ECO:0008006" key="5">
    <source>
        <dbReference type="Google" id="ProtNLM"/>
    </source>
</evidence>
<proteinExistence type="predicted"/>
<sequence length="128" mass="13339">MLLKASGDNSTSFLRSIFKPGYDNLVVILGTVFASMAGVSAVVVSILIAQEKMLLDIEEEKCHLAEEAQADNAGQGAEKSVSSESQGDTETASTTGTSGESRTDESSEVTETSEETSQGAADNSRVQA</sequence>
<evidence type="ECO:0000313" key="4">
    <source>
        <dbReference type="Proteomes" id="UP000762676"/>
    </source>
</evidence>
<feature type="compositionally biased region" description="Low complexity" evidence="1">
    <location>
        <begin position="88"/>
        <end position="100"/>
    </location>
</feature>
<name>A0AAV4G6F1_9GAST</name>
<gene>
    <name evidence="3" type="ORF">ElyMa_005894300</name>
</gene>
<accession>A0AAV4G6F1</accession>
<organism evidence="3 4">
    <name type="scientific">Elysia marginata</name>
    <dbReference type="NCBI Taxonomy" id="1093978"/>
    <lineage>
        <taxon>Eukaryota</taxon>
        <taxon>Metazoa</taxon>
        <taxon>Spiralia</taxon>
        <taxon>Lophotrochozoa</taxon>
        <taxon>Mollusca</taxon>
        <taxon>Gastropoda</taxon>
        <taxon>Heterobranchia</taxon>
        <taxon>Euthyneura</taxon>
        <taxon>Panpulmonata</taxon>
        <taxon>Sacoglossa</taxon>
        <taxon>Placobranchoidea</taxon>
        <taxon>Plakobranchidae</taxon>
        <taxon>Elysia</taxon>
    </lineage>
</organism>
<evidence type="ECO:0000256" key="2">
    <source>
        <dbReference type="SAM" id="Phobius"/>
    </source>
</evidence>
<keyword evidence="2" id="KW-0472">Membrane</keyword>
<evidence type="ECO:0000256" key="1">
    <source>
        <dbReference type="SAM" id="MobiDB-lite"/>
    </source>
</evidence>
<feature type="transmembrane region" description="Helical" evidence="2">
    <location>
        <begin position="25"/>
        <end position="49"/>
    </location>
</feature>
<evidence type="ECO:0000313" key="3">
    <source>
        <dbReference type="EMBL" id="GFR80256.1"/>
    </source>
</evidence>